<evidence type="ECO:0000259" key="7">
    <source>
        <dbReference type="PROSITE" id="PS00028"/>
    </source>
</evidence>
<dbReference type="Pfam" id="PF12874">
    <property type="entry name" value="zf-met"/>
    <property type="match status" value="4"/>
</dbReference>
<keyword evidence="3" id="KW-0677">Repeat</keyword>
<dbReference type="InterPro" id="IPR036236">
    <property type="entry name" value="Znf_C2H2_sf"/>
</dbReference>
<dbReference type="PANTHER" id="PTHR23067:SF6">
    <property type="entry name" value="ZINC FINGER PROTEIN 385C"/>
    <property type="match status" value="1"/>
</dbReference>
<evidence type="ECO:0000313" key="9">
    <source>
        <dbReference type="RefSeq" id="XP_033774008.1"/>
    </source>
</evidence>
<evidence type="ECO:0000313" key="10">
    <source>
        <dbReference type="RefSeq" id="XP_033774009.1"/>
    </source>
</evidence>
<feature type="domain" description="C2H2-type" evidence="7">
    <location>
        <begin position="160"/>
        <end position="182"/>
    </location>
</feature>
<accession>A0A6P8PH30</accession>
<protein>
    <submittedName>
        <fullName evidence="9 10">Transmembrane protein C17orf113 homolog isoform X4</fullName>
    </submittedName>
</protein>
<feature type="domain" description="C2H2-type" evidence="7">
    <location>
        <begin position="378"/>
        <end position="400"/>
    </location>
</feature>
<dbReference type="InterPro" id="IPR051845">
    <property type="entry name" value="Znf385"/>
</dbReference>
<keyword evidence="2" id="KW-0479">Metal-binding</keyword>
<keyword evidence="5" id="KW-0862">Zinc</keyword>
<evidence type="ECO:0000256" key="2">
    <source>
        <dbReference type="ARBA" id="ARBA00022723"/>
    </source>
</evidence>
<gene>
    <name evidence="9 10" type="primary">C13H17orf113</name>
</gene>
<dbReference type="RefSeq" id="XP_033774008.1">
    <property type="nucleotide sequence ID" value="XM_033918117.1"/>
</dbReference>
<evidence type="ECO:0000256" key="6">
    <source>
        <dbReference type="ARBA" id="ARBA00023242"/>
    </source>
</evidence>
<proteinExistence type="predicted"/>
<evidence type="ECO:0000256" key="1">
    <source>
        <dbReference type="ARBA" id="ARBA00004123"/>
    </source>
</evidence>
<dbReference type="GeneID" id="117347327"/>
<dbReference type="InterPro" id="IPR003604">
    <property type="entry name" value="Matrin/U1-like-C_Znf_C2H2"/>
</dbReference>
<dbReference type="GO" id="GO:0008270">
    <property type="term" value="F:zinc ion binding"/>
    <property type="evidence" value="ECO:0007669"/>
    <property type="project" value="UniProtKB-KW"/>
</dbReference>
<dbReference type="PROSITE" id="PS00028">
    <property type="entry name" value="ZINC_FINGER_C2H2_1"/>
    <property type="match status" value="2"/>
</dbReference>
<reference evidence="9 10" key="1">
    <citation type="submission" date="2025-04" db="UniProtKB">
        <authorList>
            <consortium name="RefSeq"/>
        </authorList>
    </citation>
    <scope>IDENTIFICATION</scope>
</reference>
<dbReference type="InterPro" id="IPR013087">
    <property type="entry name" value="Znf_C2H2_type"/>
</dbReference>
<dbReference type="CTD" id="142665569"/>
<keyword evidence="9 10" id="KW-0472">Membrane</keyword>
<keyword evidence="8" id="KW-1185">Reference proteome</keyword>
<dbReference type="GO" id="GO:0005634">
    <property type="term" value="C:nucleus"/>
    <property type="evidence" value="ECO:0007669"/>
    <property type="project" value="UniProtKB-SubCell"/>
</dbReference>
<dbReference type="SMART" id="SM00355">
    <property type="entry name" value="ZnF_C2H2"/>
    <property type="match status" value="4"/>
</dbReference>
<comment type="subcellular location">
    <subcellularLocation>
        <location evidence="1">Nucleus</location>
    </subcellularLocation>
</comment>
<name>A0A6P8PH30_GEOSA</name>
<dbReference type="PANTHER" id="PTHR23067">
    <property type="entry name" value="DOUBLE-STRANDED RNA-BINDING ZINC FINGER PROTEIN"/>
    <property type="match status" value="1"/>
</dbReference>
<dbReference type="AlphaFoldDB" id="A0A6P8PH30"/>
<keyword evidence="4" id="KW-0863">Zinc-finger</keyword>
<evidence type="ECO:0000256" key="3">
    <source>
        <dbReference type="ARBA" id="ARBA00022737"/>
    </source>
</evidence>
<evidence type="ECO:0000256" key="4">
    <source>
        <dbReference type="ARBA" id="ARBA00022771"/>
    </source>
</evidence>
<keyword evidence="9 10" id="KW-0812">Transmembrane</keyword>
<dbReference type="Proteomes" id="UP000515159">
    <property type="component" value="Chromosome 13"/>
</dbReference>
<dbReference type="Gene3D" id="3.30.160.60">
    <property type="entry name" value="Classic Zinc Finger"/>
    <property type="match status" value="4"/>
</dbReference>
<evidence type="ECO:0000313" key="8">
    <source>
        <dbReference type="Proteomes" id="UP000515159"/>
    </source>
</evidence>
<dbReference type="GO" id="GO:0003676">
    <property type="term" value="F:nucleic acid binding"/>
    <property type="evidence" value="ECO:0007669"/>
    <property type="project" value="InterPro"/>
</dbReference>
<keyword evidence="6" id="KW-0539">Nucleus</keyword>
<dbReference type="SMART" id="SM00451">
    <property type="entry name" value="ZnF_U1"/>
    <property type="match status" value="4"/>
</dbReference>
<evidence type="ECO:0000256" key="5">
    <source>
        <dbReference type="ARBA" id="ARBA00022833"/>
    </source>
</evidence>
<dbReference type="RefSeq" id="XP_033774009.1">
    <property type="nucleotide sequence ID" value="XM_033918118.1"/>
</dbReference>
<sequence length="498" mass="54768">MKRPLNPSHPPGNRLTKLDHEITCSDCQPTLEDQSVKKDKRQSFTLCKVCNIQLNSTAQAEIHYNGKSHQKRLKRLYHRKVSVKQGTIGSNSLLPSTLRVPGQPLQVSLDIKQLLAFRLNENSTLGIFPNFSAMDPVQKAVINHTFGAPLPLKRKQFISCNLCHLRFNSLNQAEAHYKGHKHGRKLKAMEAMKQKEKGTATNREKAVDFSNIQDLDKSGYPDSAVLLDNLSTDAEVDHSTFILTPNSEGSSSLEMSSIALSSASPSLSESSGALDDTSSASDKILGTEVGTKIDNRTEIGKEDKKKIEHLYCATCKVAVNSASQLQAHNIGAKHKSMLRGQNTQTKRWKAKFLSRLGHRSKRMANKKSSNVRSKAFHCSVCGIYVNSETQLKQHMNSRRHRDRLAGNPSKTKYSLHPKLLKTASLATELALQKQFSRALAARFLSSPLPTATVCALPGPLALQPATASTLLQAPLLGPSLFRTPPGPLRAASIVFAPY</sequence>
<dbReference type="SUPFAM" id="SSF57667">
    <property type="entry name" value="beta-beta-alpha zinc fingers"/>
    <property type="match status" value="4"/>
</dbReference>
<organism evidence="8 9">
    <name type="scientific">Geotrypetes seraphini</name>
    <name type="common">Gaboon caecilian</name>
    <name type="synonym">Caecilia seraphini</name>
    <dbReference type="NCBI Taxonomy" id="260995"/>
    <lineage>
        <taxon>Eukaryota</taxon>
        <taxon>Metazoa</taxon>
        <taxon>Chordata</taxon>
        <taxon>Craniata</taxon>
        <taxon>Vertebrata</taxon>
        <taxon>Euteleostomi</taxon>
        <taxon>Amphibia</taxon>
        <taxon>Gymnophiona</taxon>
        <taxon>Geotrypetes</taxon>
    </lineage>
</organism>